<dbReference type="AlphaFoldDB" id="A0A0R1WKS6"/>
<keyword evidence="2" id="KW-1185">Reference proteome</keyword>
<dbReference type="Pfam" id="PF11114">
    <property type="entry name" value="Minor_capsid_2"/>
    <property type="match status" value="1"/>
</dbReference>
<dbReference type="PATRIC" id="fig|1423774.3.peg.1055"/>
<reference evidence="1 2" key="1">
    <citation type="journal article" date="2015" name="Genome Announc.">
        <title>Expanding the biotechnology potential of lactobacilli through comparative genomics of 213 strains and associated genera.</title>
        <authorList>
            <person name="Sun Z."/>
            <person name="Harris H.M."/>
            <person name="McCann A."/>
            <person name="Guo C."/>
            <person name="Argimon S."/>
            <person name="Zhang W."/>
            <person name="Yang X."/>
            <person name="Jeffery I.B."/>
            <person name="Cooney J.C."/>
            <person name="Kagawa T.F."/>
            <person name="Liu W."/>
            <person name="Song Y."/>
            <person name="Salvetti E."/>
            <person name="Wrobel A."/>
            <person name="Rasinkangas P."/>
            <person name="Parkhill J."/>
            <person name="Rea M.C."/>
            <person name="O'Sullivan O."/>
            <person name="Ritari J."/>
            <person name="Douillard F.P."/>
            <person name="Paul Ross R."/>
            <person name="Yang R."/>
            <person name="Briner A.E."/>
            <person name="Felis G.E."/>
            <person name="de Vos W.M."/>
            <person name="Barrangou R."/>
            <person name="Klaenhammer T.R."/>
            <person name="Caufield P.W."/>
            <person name="Cui Y."/>
            <person name="Zhang H."/>
            <person name="O'Toole P.W."/>
        </authorList>
    </citation>
    <scope>NUCLEOTIDE SEQUENCE [LARGE SCALE GENOMIC DNA]</scope>
    <source>
        <strain evidence="1 2">DSM 16982</strain>
    </source>
</reference>
<accession>A0A0R1WKS6</accession>
<evidence type="ECO:0008006" key="3">
    <source>
        <dbReference type="Google" id="ProtNLM"/>
    </source>
</evidence>
<name>A0A0R1WKS6_9LACO</name>
<dbReference type="EMBL" id="AZFV01000002">
    <property type="protein sequence ID" value="KRM18464.1"/>
    <property type="molecule type" value="Genomic_DNA"/>
</dbReference>
<comment type="caution">
    <text evidence="1">The sequence shown here is derived from an EMBL/GenBank/DDBJ whole genome shotgun (WGS) entry which is preliminary data.</text>
</comment>
<sequence length="100" mass="11051">MALAYKIRELSDPYVPFLSGNLAGHVSVNHDDTGAHIIYGEKYGHYQYNGFSKNGNPLHYTTTHHPLAGPNWIEPVKRDAMNKITSFTKEAILHGTGLGS</sequence>
<dbReference type="STRING" id="1423774.FD31_GL001012"/>
<organism evidence="1 2">
    <name type="scientific">Companilactobacillus nantensis DSM 16982</name>
    <dbReference type="NCBI Taxonomy" id="1423774"/>
    <lineage>
        <taxon>Bacteria</taxon>
        <taxon>Bacillati</taxon>
        <taxon>Bacillota</taxon>
        <taxon>Bacilli</taxon>
        <taxon>Lactobacillales</taxon>
        <taxon>Lactobacillaceae</taxon>
        <taxon>Companilactobacillus</taxon>
    </lineage>
</organism>
<protein>
    <recommendedName>
        <fullName evidence="3">Minor capsid protein</fullName>
    </recommendedName>
</protein>
<evidence type="ECO:0000313" key="2">
    <source>
        <dbReference type="Proteomes" id="UP000051302"/>
    </source>
</evidence>
<evidence type="ECO:0000313" key="1">
    <source>
        <dbReference type="EMBL" id="KRM18464.1"/>
    </source>
</evidence>
<proteinExistence type="predicted"/>
<dbReference type="InterPro" id="IPR021080">
    <property type="entry name" value="Minor_capsid_protein"/>
</dbReference>
<dbReference type="Proteomes" id="UP000051302">
    <property type="component" value="Unassembled WGS sequence"/>
</dbReference>
<gene>
    <name evidence="1" type="ORF">FD31_GL001012</name>
</gene>